<reference evidence="2" key="1">
    <citation type="submission" date="2020-02" db="EMBL/GenBank/DDBJ databases">
        <authorList>
            <person name="Meier V. D."/>
        </authorList>
    </citation>
    <scope>NUCLEOTIDE SEQUENCE</scope>
    <source>
        <strain evidence="2">AVDCRST_MAG57</strain>
    </source>
</reference>
<feature type="compositionally biased region" description="Basic and acidic residues" evidence="1">
    <location>
        <begin position="266"/>
        <end position="286"/>
    </location>
</feature>
<gene>
    <name evidence="2" type="ORF">AVDCRST_MAG57-3542</name>
</gene>
<feature type="compositionally biased region" description="Basic and acidic residues" evidence="1">
    <location>
        <begin position="216"/>
        <end position="225"/>
    </location>
</feature>
<sequence>MENRAAVFTSQPQAVEVYQAGAWWAGELLGWRHDASGSCQVWVRVVLGGVEETAWTDLASLRLPERHLAVAGESPAPASGYRGAYGPGTQEMSVARHPAGRRARTAEDAVTAGLPVVRDLSAVPDLPAAGGRRTADETAQFASVGRRRAPETAESPAVGGRRRAPDAGEGPTVGRRGAPEVSLTTRRPPVPPGRHRAPADPGRHRTADTGLLPAVTEERTPEKAPRVSGAAPRPPVAAARTGSSPVVAGGSVPDMPEPELLTRPMRLTDHGPHARRPRVDGSLRRV</sequence>
<accession>A0A6J4JF52</accession>
<dbReference type="EMBL" id="CADCTI010000287">
    <property type="protein sequence ID" value="CAA9277549.1"/>
    <property type="molecule type" value="Genomic_DNA"/>
</dbReference>
<evidence type="ECO:0000313" key="2">
    <source>
        <dbReference type="EMBL" id="CAA9277549.1"/>
    </source>
</evidence>
<organism evidence="2">
    <name type="scientific">uncultured Blastococcus sp</name>
    <dbReference type="NCBI Taxonomy" id="217144"/>
    <lineage>
        <taxon>Bacteria</taxon>
        <taxon>Bacillati</taxon>
        <taxon>Actinomycetota</taxon>
        <taxon>Actinomycetes</taxon>
        <taxon>Geodermatophilales</taxon>
        <taxon>Geodermatophilaceae</taxon>
        <taxon>Blastococcus</taxon>
        <taxon>environmental samples</taxon>
    </lineage>
</organism>
<name>A0A6J4JF52_9ACTN</name>
<dbReference type="AlphaFoldDB" id="A0A6J4JF52"/>
<evidence type="ECO:0000256" key="1">
    <source>
        <dbReference type="SAM" id="MobiDB-lite"/>
    </source>
</evidence>
<feature type="compositionally biased region" description="Basic and acidic residues" evidence="1">
    <location>
        <begin position="197"/>
        <end position="207"/>
    </location>
</feature>
<proteinExistence type="predicted"/>
<feature type="region of interest" description="Disordered" evidence="1">
    <location>
        <begin position="124"/>
        <end position="286"/>
    </location>
</feature>
<protein>
    <submittedName>
        <fullName evidence="2">Uncharacterized protein</fullName>
    </submittedName>
</protein>
<feature type="compositionally biased region" description="Low complexity" evidence="1">
    <location>
        <begin position="226"/>
        <end position="240"/>
    </location>
</feature>